<sequence length="207" mass="23301">MNNQMGMLLSSGIFFLFALVFLVTAEINKRITEKNKKLYQGKAQGEVLEIVKSGTQGIGGIGFNNRTYVVYKYTVGENTYIVKPLVLNSNAPINLKYANSAHTFCVTYFGAHSGSRQTNYRAGESITVAYLPETPSEHQIVDDKDKTFFCKGFRIAGFAIMSIAVIFLIVSFFIKNKQKHNINYLLYHTLPKFPAVWLAPLAKFFID</sequence>
<accession>A0A2X2SME4</accession>
<feature type="transmembrane region" description="Helical" evidence="1">
    <location>
        <begin position="155"/>
        <end position="174"/>
    </location>
</feature>
<gene>
    <name evidence="2" type="ORF">NCTC11545_01676</name>
</gene>
<dbReference type="Proteomes" id="UP000250169">
    <property type="component" value="Unassembled WGS sequence"/>
</dbReference>
<evidence type="ECO:0008006" key="4">
    <source>
        <dbReference type="Google" id="ProtNLM"/>
    </source>
</evidence>
<keyword evidence="1" id="KW-1133">Transmembrane helix</keyword>
<organism evidence="2 3">
    <name type="scientific">Capnocytophaga ochracea</name>
    <dbReference type="NCBI Taxonomy" id="1018"/>
    <lineage>
        <taxon>Bacteria</taxon>
        <taxon>Pseudomonadati</taxon>
        <taxon>Bacteroidota</taxon>
        <taxon>Flavobacteriia</taxon>
        <taxon>Flavobacteriales</taxon>
        <taxon>Flavobacteriaceae</taxon>
        <taxon>Capnocytophaga</taxon>
    </lineage>
</organism>
<proteinExistence type="predicted"/>
<keyword evidence="1" id="KW-0812">Transmembrane</keyword>
<keyword evidence="1" id="KW-0472">Membrane</keyword>
<reference evidence="2 3" key="1">
    <citation type="submission" date="2018-06" db="EMBL/GenBank/DDBJ databases">
        <authorList>
            <consortium name="Pathogen Informatics"/>
            <person name="Doyle S."/>
        </authorList>
    </citation>
    <scope>NUCLEOTIDE SEQUENCE [LARGE SCALE GENOMIC DNA]</scope>
    <source>
        <strain evidence="2 3">NCTC11545</strain>
    </source>
</reference>
<name>A0A2X2SME4_CAPOC</name>
<dbReference type="EMBL" id="UAVS01000005">
    <property type="protein sequence ID" value="SQA94292.1"/>
    <property type="molecule type" value="Genomic_DNA"/>
</dbReference>
<evidence type="ECO:0000313" key="3">
    <source>
        <dbReference type="Proteomes" id="UP000250169"/>
    </source>
</evidence>
<dbReference type="AlphaFoldDB" id="A0A2X2SME4"/>
<evidence type="ECO:0000256" key="1">
    <source>
        <dbReference type="SAM" id="Phobius"/>
    </source>
</evidence>
<protein>
    <recommendedName>
        <fullName evidence="4">DUF3592 domain-containing protein</fullName>
    </recommendedName>
</protein>
<evidence type="ECO:0000313" key="2">
    <source>
        <dbReference type="EMBL" id="SQA94292.1"/>
    </source>
</evidence>